<evidence type="ECO:0000313" key="7">
    <source>
        <dbReference type="EMBL" id="CAA9484010.1"/>
    </source>
</evidence>
<dbReference type="Pfam" id="PF01258">
    <property type="entry name" value="zf-dskA_traR"/>
    <property type="match status" value="1"/>
</dbReference>
<keyword evidence="2" id="KW-0863">Zinc-finger</keyword>
<evidence type="ECO:0000259" key="6">
    <source>
        <dbReference type="Pfam" id="PF01258"/>
    </source>
</evidence>
<keyword evidence="1" id="KW-0479">Metal-binding</keyword>
<dbReference type="EMBL" id="CADCVV010000023">
    <property type="protein sequence ID" value="CAA9484010.1"/>
    <property type="molecule type" value="Genomic_DNA"/>
</dbReference>
<organism evidence="7">
    <name type="scientific">uncultured Solirubrobacterales bacterium</name>
    <dbReference type="NCBI Taxonomy" id="768556"/>
    <lineage>
        <taxon>Bacteria</taxon>
        <taxon>Bacillati</taxon>
        <taxon>Actinomycetota</taxon>
        <taxon>Thermoleophilia</taxon>
        <taxon>Solirubrobacterales</taxon>
        <taxon>environmental samples</taxon>
    </lineage>
</organism>
<evidence type="ECO:0000256" key="3">
    <source>
        <dbReference type="ARBA" id="ARBA00022833"/>
    </source>
</evidence>
<feature type="domain" description="Zinc finger DksA/TraR C4-type" evidence="6">
    <location>
        <begin position="83"/>
        <end position="116"/>
    </location>
</feature>
<name>A0A6J4RWK8_9ACTN</name>
<feature type="zinc finger region" description="dksA C4-type" evidence="4">
    <location>
        <begin position="88"/>
        <end position="112"/>
    </location>
</feature>
<dbReference type="AlphaFoldDB" id="A0A6J4RWK8"/>
<evidence type="ECO:0000256" key="2">
    <source>
        <dbReference type="ARBA" id="ARBA00022771"/>
    </source>
</evidence>
<accession>A0A6J4RWK8</accession>
<reference evidence="7" key="1">
    <citation type="submission" date="2020-02" db="EMBL/GenBank/DDBJ databases">
        <authorList>
            <person name="Meier V. D."/>
        </authorList>
    </citation>
    <scope>NUCLEOTIDE SEQUENCE</scope>
    <source>
        <strain evidence="7">AVDCRST_MAG17</strain>
    </source>
</reference>
<feature type="region of interest" description="Disordered" evidence="5">
    <location>
        <begin position="24"/>
        <end position="56"/>
    </location>
</feature>
<feature type="compositionally biased region" description="Basic and acidic residues" evidence="5">
    <location>
        <begin position="46"/>
        <end position="56"/>
    </location>
</feature>
<dbReference type="Gene3D" id="1.20.120.910">
    <property type="entry name" value="DksA, coiled-coil domain"/>
    <property type="match status" value="1"/>
</dbReference>
<dbReference type="GO" id="GO:0008270">
    <property type="term" value="F:zinc ion binding"/>
    <property type="evidence" value="ECO:0007669"/>
    <property type="project" value="UniProtKB-KW"/>
</dbReference>
<dbReference type="PANTHER" id="PTHR33823:SF4">
    <property type="entry name" value="GENERAL STRESS PROTEIN 16O"/>
    <property type="match status" value="1"/>
</dbReference>
<proteinExistence type="predicted"/>
<keyword evidence="3" id="KW-0862">Zinc</keyword>
<sequence>MAEPDRQSIETALDERLAELRRTRAAMRHESGGGLSGEISHVSNHPGDEGTETHERELELTTELFLAEEERRIDEARHALAEGRYGRCVNCEQEIPAARLAAMPEAVRCLACQRHFEGLHNQHHSMNSEV</sequence>
<dbReference type="PANTHER" id="PTHR33823">
    <property type="entry name" value="RNA POLYMERASE-BINDING TRANSCRIPTION FACTOR DKSA-RELATED"/>
    <property type="match status" value="1"/>
</dbReference>
<gene>
    <name evidence="7" type="ORF">AVDCRST_MAG17-344</name>
</gene>
<evidence type="ECO:0000256" key="5">
    <source>
        <dbReference type="SAM" id="MobiDB-lite"/>
    </source>
</evidence>
<protein>
    <recommendedName>
        <fullName evidence="6">Zinc finger DksA/TraR C4-type domain-containing protein</fullName>
    </recommendedName>
</protein>
<dbReference type="InterPro" id="IPR000962">
    <property type="entry name" value="Znf_DskA_TraR"/>
</dbReference>
<evidence type="ECO:0000256" key="1">
    <source>
        <dbReference type="ARBA" id="ARBA00022723"/>
    </source>
</evidence>
<dbReference type="PROSITE" id="PS51128">
    <property type="entry name" value="ZF_DKSA_2"/>
    <property type="match status" value="1"/>
</dbReference>
<dbReference type="SUPFAM" id="SSF57716">
    <property type="entry name" value="Glucocorticoid receptor-like (DNA-binding domain)"/>
    <property type="match status" value="1"/>
</dbReference>
<evidence type="ECO:0000256" key="4">
    <source>
        <dbReference type="PROSITE-ProRule" id="PRU00510"/>
    </source>
</evidence>